<dbReference type="InterPro" id="IPR020846">
    <property type="entry name" value="MFS_dom"/>
</dbReference>
<feature type="domain" description="Major facilitator superfamily (MFS) profile" evidence="7">
    <location>
        <begin position="8"/>
        <end position="474"/>
    </location>
</feature>
<dbReference type="EMBL" id="CP114052">
    <property type="protein sequence ID" value="WAW14975.1"/>
    <property type="molecule type" value="Genomic_DNA"/>
</dbReference>
<keyword evidence="2" id="KW-0813">Transport</keyword>
<evidence type="ECO:0000313" key="9">
    <source>
        <dbReference type="Proteomes" id="UP001164187"/>
    </source>
</evidence>
<dbReference type="PROSITE" id="PS50850">
    <property type="entry name" value="MFS"/>
    <property type="match status" value="1"/>
</dbReference>
<feature type="transmembrane region" description="Helical" evidence="6">
    <location>
        <begin position="385"/>
        <end position="409"/>
    </location>
</feature>
<name>A0ABY7JPF1_9FIRM</name>
<evidence type="ECO:0000256" key="2">
    <source>
        <dbReference type="ARBA" id="ARBA00022448"/>
    </source>
</evidence>
<feature type="transmembrane region" description="Helical" evidence="6">
    <location>
        <begin position="220"/>
        <end position="239"/>
    </location>
</feature>
<feature type="transmembrane region" description="Helical" evidence="6">
    <location>
        <begin position="299"/>
        <end position="318"/>
    </location>
</feature>
<dbReference type="SUPFAM" id="SSF103473">
    <property type="entry name" value="MFS general substrate transporter"/>
    <property type="match status" value="1"/>
</dbReference>
<keyword evidence="4 6" id="KW-1133">Transmembrane helix</keyword>
<feature type="transmembrane region" description="Helical" evidence="6">
    <location>
        <begin position="161"/>
        <end position="177"/>
    </location>
</feature>
<evidence type="ECO:0000256" key="3">
    <source>
        <dbReference type="ARBA" id="ARBA00022692"/>
    </source>
</evidence>
<evidence type="ECO:0000256" key="5">
    <source>
        <dbReference type="ARBA" id="ARBA00023136"/>
    </source>
</evidence>
<organism evidence="8 9">
    <name type="scientific">Peptostreptococcus equinus</name>
    <dbReference type="NCBI Taxonomy" id="3003601"/>
    <lineage>
        <taxon>Bacteria</taxon>
        <taxon>Bacillati</taxon>
        <taxon>Bacillota</taxon>
        <taxon>Clostridia</taxon>
        <taxon>Peptostreptococcales</taxon>
        <taxon>Peptostreptococcaceae</taxon>
        <taxon>Peptostreptococcus</taxon>
    </lineage>
</organism>
<feature type="transmembrane region" description="Helical" evidence="6">
    <location>
        <begin position="259"/>
        <end position="279"/>
    </location>
</feature>
<feature type="transmembrane region" description="Helical" evidence="6">
    <location>
        <begin position="7"/>
        <end position="33"/>
    </location>
</feature>
<reference evidence="8" key="1">
    <citation type="submission" date="2022-12" db="EMBL/GenBank/DDBJ databases">
        <title>Peptostreptococcus.</title>
        <authorList>
            <person name="Lee S.H."/>
        </authorList>
    </citation>
    <scope>NUCLEOTIDE SEQUENCE</scope>
    <source>
        <strain evidence="8">CBA3647</strain>
    </source>
</reference>
<dbReference type="InterPro" id="IPR036259">
    <property type="entry name" value="MFS_trans_sf"/>
</dbReference>
<dbReference type="RefSeq" id="WP_269311667.1">
    <property type="nucleotide sequence ID" value="NZ_CP114052.1"/>
</dbReference>
<dbReference type="Proteomes" id="UP001164187">
    <property type="component" value="Chromosome"/>
</dbReference>
<dbReference type="PRINTS" id="PR01036">
    <property type="entry name" value="TCRTETB"/>
</dbReference>
<feature type="transmembrane region" description="Helical" evidence="6">
    <location>
        <begin position="45"/>
        <end position="64"/>
    </location>
</feature>
<accession>A0ABY7JPF1</accession>
<comment type="subcellular location">
    <subcellularLocation>
        <location evidence="1">Cell membrane</location>
        <topology evidence="1">Multi-pass membrane protein</topology>
    </subcellularLocation>
</comment>
<feature type="transmembrane region" description="Helical" evidence="6">
    <location>
        <begin position="451"/>
        <end position="471"/>
    </location>
</feature>
<keyword evidence="3 6" id="KW-0812">Transmembrane</keyword>
<feature type="transmembrane region" description="Helical" evidence="6">
    <location>
        <begin position="76"/>
        <end position="99"/>
    </location>
</feature>
<proteinExistence type="predicted"/>
<feature type="transmembrane region" description="Helical" evidence="6">
    <location>
        <begin position="349"/>
        <end position="373"/>
    </location>
</feature>
<gene>
    <name evidence="8" type="ORF">O0R46_00520</name>
</gene>
<evidence type="ECO:0000259" key="7">
    <source>
        <dbReference type="PROSITE" id="PS50850"/>
    </source>
</evidence>
<evidence type="ECO:0000256" key="1">
    <source>
        <dbReference type="ARBA" id="ARBA00004651"/>
    </source>
</evidence>
<dbReference type="Gene3D" id="1.20.1250.20">
    <property type="entry name" value="MFS general substrate transporter like domains"/>
    <property type="match status" value="1"/>
</dbReference>
<protein>
    <submittedName>
        <fullName evidence="8">MDR family MFS transporter</fullName>
    </submittedName>
</protein>
<keyword evidence="9" id="KW-1185">Reference proteome</keyword>
<evidence type="ECO:0000256" key="6">
    <source>
        <dbReference type="SAM" id="Phobius"/>
    </source>
</evidence>
<dbReference type="CDD" id="cd17502">
    <property type="entry name" value="MFS_Azr1_MDR_like"/>
    <property type="match status" value="1"/>
</dbReference>
<evidence type="ECO:0000313" key="8">
    <source>
        <dbReference type="EMBL" id="WAW14975.1"/>
    </source>
</evidence>
<evidence type="ECO:0000256" key="4">
    <source>
        <dbReference type="ARBA" id="ARBA00022989"/>
    </source>
</evidence>
<feature type="transmembrane region" description="Helical" evidence="6">
    <location>
        <begin position="325"/>
        <end position="343"/>
    </location>
</feature>
<dbReference type="Pfam" id="PF07690">
    <property type="entry name" value="MFS_1"/>
    <property type="match status" value="1"/>
</dbReference>
<dbReference type="Gene3D" id="1.20.1720.10">
    <property type="entry name" value="Multidrug resistance protein D"/>
    <property type="match status" value="1"/>
</dbReference>
<keyword evidence="5 6" id="KW-0472">Membrane</keyword>
<dbReference type="PANTHER" id="PTHR23501:SF191">
    <property type="entry name" value="VACUOLAR BASIC AMINO ACID TRANSPORTER 4"/>
    <property type="match status" value="1"/>
</dbReference>
<dbReference type="InterPro" id="IPR011701">
    <property type="entry name" value="MFS"/>
</dbReference>
<feature type="transmembrane region" description="Helical" evidence="6">
    <location>
        <begin position="197"/>
        <end position="214"/>
    </location>
</feature>
<dbReference type="PANTHER" id="PTHR23501">
    <property type="entry name" value="MAJOR FACILITATOR SUPERFAMILY"/>
    <property type="match status" value="1"/>
</dbReference>
<sequence length="481" mass="53320">MNTDKKLIAFAIYACSFMSAIEITIVTTAIPAIVRDLNGFNLSSYLFSIYLLTSAVSTAVFGKLSDVYGRKKLFQLSILLFLVGSVLCGLSQSMIFLIISRGVQGMGSGAINTLSMATIGDVFEVSERTKIQGYNSTLWSVGSLIAPFISGLMLIKLTWHWIFFINVPIALLSLYLINRSYKVKEQSKPQKLDSKGLSLLTIFIICLLQILSMLEKHPIYDLSVIFLIVVAIISMMSFINVEKKVEEPVLPFRLFTKEVLIIMILSFLNSMVLIAMDVYNPSFMQNVGQYSPIMSTTTIVPMSFFWVIGSVLLARVISKYSLKHILIVSFALLDIGLLGLIFLKPNINLALMVLFSSFIGLGFGGSFNTLLFVVQESLSKDDIGIASGSVMFIRTLGQTIGISFFGTVLNSSIVKYFDNSNISVDINSILTDKTIPINDKLTSLFIGHNNIFITCFIIGFACIIITMFLQANKKISDWEIK</sequence>